<feature type="compositionally biased region" description="Polar residues" evidence="1">
    <location>
        <begin position="82"/>
        <end position="92"/>
    </location>
</feature>
<accession>A0A023BE45</accession>
<dbReference type="Proteomes" id="UP000019763">
    <property type="component" value="Unassembled WGS sequence"/>
</dbReference>
<comment type="caution">
    <text evidence="2">The sequence shown here is derived from an EMBL/GenBank/DDBJ whole genome shotgun (WGS) entry which is preliminary data.</text>
</comment>
<proteinExistence type="predicted"/>
<organism evidence="2 3">
    <name type="scientific">Gregarina niphandrodes</name>
    <name type="common">Septate eugregarine</name>
    <dbReference type="NCBI Taxonomy" id="110365"/>
    <lineage>
        <taxon>Eukaryota</taxon>
        <taxon>Sar</taxon>
        <taxon>Alveolata</taxon>
        <taxon>Apicomplexa</taxon>
        <taxon>Conoidasida</taxon>
        <taxon>Gregarinasina</taxon>
        <taxon>Eugregarinorida</taxon>
        <taxon>Gregarinidae</taxon>
        <taxon>Gregarina</taxon>
    </lineage>
</organism>
<feature type="region of interest" description="Disordered" evidence="1">
    <location>
        <begin position="243"/>
        <end position="267"/>
    </location>
</feature>
<feature type="compositionally biased region" description="Basic and acidic residues" evidence="1">
    <location>
        <begin position="169"/>
        <end position="178"/>
    </location>
</feature>
<dbReference type="EMBL" id="AFNH02000011">
    <property type="protein sequence ID" value="EZG89690.1"/>
    <property type="molecule type" value="Genomic_DNA"/>
</dbReference>
<feature type="compositionally biased region" description="Acidic residues" evidence="1">
    <location>
        <begin position="255"/>
        <end position="265"/>
    </location>
</feature>
<feature type="compositionally biased region" description="Basic and acidic residues" evidence="1">
    <location>
        <begin position="138"/>
        <end position="153"/>
    </location>
</feature>
<evidence type="ECO:0000313" key="3">
    <source>
        <dbReference type="Proteomes" id="UP000019763"/>
    </source>
</evidence>
<sequence length="308" mass="33454">MSSQYQKDMADSMKQMAESFNRLSNKDKSQKVAETENLMGSALDSNDAIKGSAEEEESDNIVERDEARRSGKDAAGDALSASKYNSEHNIQMTDRLLTRRQELSGEARRESSSDAMDNVLDSVDDADQLSDLGPETLDDFRGEGEDPNLKKEIGGVLSDATQSVSKTDSALKKANAKDRLQLREANAKHLMDLEDCPPGYTPRSKATPQQLAAAASPGEPCPVALADAPCPCIMEAFEPLTAEPDEPAQAKEAELADPEGTDDCDDFLRNVENEFGENMSSISHEAIEPFKKRLKPGAQAGIRKVLQA</sequence>
<feature type="compositionally biased region" description="Basic and acidic residues" evidence="1">
    <location>
        <begin position="61"/>
        <end position="75"/>
    </location>
</feature>
<feature type="compositionally biased region" description="Polar residues" evidence="1">
    <location>
        <begin position="159"/>
        <end position="168"/>
    </location>
</feature>
<dbReference type="RefSeq" id="XP_011128464.1">
    <property type="nucleotide sequence ID" value="XM_011130162.1"/>
</dbReference>
<keyword evidence="3" id="KW-1185">Reference proteome</keyword>
<feature type="compositionally biased region" description="Basic and acidic residues" evidence="1">
    <location>
        <begin position="96"/>
        <end position="112"/>
    </location>
</feature>
<feature type="region of interest" description="Disordered" evidence="1">
    <location>
        <begin position="193"/>
        <end position="218"/>
    </location>
</feature>
<protein>
    <submittedName>
        <fullName evidence="2">Uncharacterized protein</fullName>
    </submittedName>
</protein>
<evidence type="ECO:0000256" key="1">
    <source>
        <dbReference type="SAM" id="MobiDB-lite"/>
    </source>
</evidence>
<dbReference type="GeneID" id="22910325"/>
<evidence type="ECO:0000313" key="2">
    <source>
        <dbReference type="EMBL" id="EZG89690.1"/>
    </source>
</evidence>
<dbReference type="VEuPathDB" id="CryptoDB:GNI_001260"/>
<dbReference type="AlphaFoldDB" id="A0A023BE45"/>
<name>A0A023BE45_GRENI</name>
<gene>
    <name evidence="2" type="ORF">GNI_001260</name>
</gene>
<feature type="compositionally biased region" description="Basic and acidic residues" evidence="1">
    <location>
        <begin position="24"/>
        <end position="34"/>
    </location>
</feature>
<reference evidence="2" key="1">
    <citation type="submission" date="2013-12" db="EMBL/GenBank/DDBJ databases">
        <authorList>
            <person name="Omoto C.K."/>
            <person name="Sibley D."/>
            <person name="Venepally P."/>
            <person name="Hadjithomas M."/>
            <person name="Karamycheva S."/>
            <person name="Brunk B."/>
            <person name="Roos D."/>
            <person name="Caler E."/>
            <person name="Lorenzi H."/>
        </authorList>
    </citation>
    <scope>NUCLEOTIDE SEQUENCE</scope>
</reference>
<feature type="region of interest" description="Disordered" evidence="1">
    <location>
        <begin position="1"/>
        <end position="178"/>
    </location>
</feature>